<reference evidence="2 3" key="1">
    <citation type="submission" date="2019-05" db="EMBL/GenBank/DDBJ databases">
        <title>Nesterenkonia sp. GY239, isolated from the Southern Atlantic Ocean.</title>
        <authorList>
            <person name="Zhang G."/>
        </authorList>
    </citation>
    <scope>NUCLEOTIDE SEQUENCE [LARGE SCALE GENOMIC DNA]</scope>
    <source>
        <strain evidence="2 3">GY239</strain>
    </source>
</reference>
<gene>
    <name evidence="2" type="ORF">FEF27_06620</name>
</gene>
<comment type="caution">
    <text evidence="2">The sequence shown here is derived from an EMBL/GenBank/DDBJ whole genome shotgun (WGS) entry which is preliminary data.</text>
</comment>
<feature type="region of interest" description="Disordered" evidence="1">
    <location>
        <begin position="24"/>
        <end position="142"/>
    </location>
</feature>
<evidence type="ECO:0000313" key="3">
    <source>
        <dbReference type="Proteomes" id="UP000306544"/>
    </source>
</evidence>
<organism evidence="2 3">
    <name type="scientific">Nesterenkonia sphaerica</name>
    <dbReference type="NCBI Taxonomy" id="1804988"/>
    <lineage>
        <taxon>Bacteria</taxon>
        <taxon>Bacillati</taxon>
        <taxon>Actinomycetota</taxon>
        <taxon>Actinomycetes</taxon>
        <taxon>Micrococcales</taxon>
        <taxon>Micrococcaceae</taxon>
        <taxon>Nesterenkonia</taxon>
    </lineage>
</organism>
<dbReference type="EMBL" id="VAWA01000006">
    <property type="protein sequence ID" value="TLP76910.1"/>
    <property type="molecule type" value="Genomic_DNA"/>
</dbReference>
<feature type="compositionally biased region" description="Acidic residues" evidence="1">
    <location>
        <begin position="24"/>
        <end position="75"/>
    </location>
</feature>
<dbReference type="PROSITE" id="PS51257">
    <property type="entry name" value="PROKAR_LIPOPROTEIN"/>
    <property type="match status" value="1"/>
</dbReference>
<accession>A0A5R9AEK0</accession>
<protein>
    <submittedName>
        <fullName evidence="2">Uncharacterized protein</fullName>
    </submittedName>
</protein>
<evidence type="ECO:0000256" key="1">
    <source>
        <dbReference type="SAM" id="MobiDB-lite"/>
    </source>
</evidence>
<evidence type="ECO:0000313" key="2">
    <source>
        <dbReference type="EMBL" id="TLP76910.1"/>
    </source>
</evidence>
<proteinExistence type="predicted"/>
<name>A0A5R9AEK0_9MICC</name>
<sequence length="341" mass="37219">MKALYRTTGLFGVAVLALTACGPEDEGARDDVAEDSQEDADPDGAEEQGDTPGEIADEEGEEPDPDEDADTEAGEAGEAPDFADIEDSVWESSSSQESVTITSEIPGSMMGMEDVTHEDEIDDLAEEDEGAEAEDAEELTEPEETLQVVVAGEMTGDGSVWQMEDLVDYLLYDGGDTIYQTVESFIEEYREFQPEEGAGPDPEELRAELEAEGSWVDVTSTLAGQIETPQEYVETFREEMLASAGMDSLAETGISGQAETRDGEDVWVYREDVDDEFVEFVIIADEEEPLLSEISMDSDGVEISISFTDWNESEDIAEDEPAEDDVIAEDELEAIAQNLMQ</sequence>
<feature type="compositionally biased region" description="Low complexity" evidence="1">
    <location>
        <begin position="90"/>
        <end position="104"/>
    </location>
</feature>
<dbReference type="Proteomes" id="UP000306544">
    <property type="component" value="Unassembled WGS sequence"/>
</dbReference>
<dbReference type="AlphaFoldDB" id="A0A5R9AEK0"/>
<keyword evidence="3" id="KW-1185">Reference proteome</keyword>
<feature type="compositionally biased region" description="Acidic residues" evidence="1">
    <location>
        <begin position="116"/>
        <end position="142"/>
    </location>
</feature>